<dbReference type="InterPro" id="IPR001763">
    <property type="entry name" value="Rhodanese-like_dom"/>
</dbReference>
<dbReference type="SMART" id="SM00450">
    <property type="entry name" value="RHOD"/>
    <property type="match status" value="2"/>
</dbReference>
<evidence type="ECO:0000313" key="4">
    <source>
        <dbReference type="EMBL" id="PRX38936.1"/>
    </source>
</evidence>
<dbReference type="Gene3D" id="3.40.250.10">
    <property type="entry name" value="Rhodanese-like domain"/>
    <property type="match status" value="2"/>
</dbReference>
<comment type="caution">
    <text evidence="4">The sequence shown here is derived from an EMBL/GenBank/DDBJ whole genome shotgun (WGS) entry which is preliminary data.</text>
</comment>
<dbReference type="Proteomes" id="UP000237797">
    <property type="component" value="Unassembled WGS sequence"/>
</dbReference>
<gene>
    <name evidence="4" type="ORF">CLV97_13337</name>
</gene>
<evidence type="ECO:0000313" key="5">
    <source>
        <dbReference type="Proteomes" id="UP000237797"/>
    </source>
</evidence>
<feature type="domain" description="Rhodanese" evidence="3">
    <location>
        <begin position="225"/>
        <end position="334"/>
    </location>
</feature>
<dbReference type="CDD" id="cd01449">
    <property type="entry name" value="TST_Repeat_2"/>
    <property type="match status" value="1"/>
</dbReference>
<sequence>MTVALRRERKDRVIVEHTGWGEGVEREEVRRLHRPAWAGCREGLCSALEGERTGRIPGRRMCVLPSAIVSPEWLRDRLGDSDLVVVDCRFELGKPDAGRIAYEQDHIPGAVYLDLEKDLSGPVGRHGGRHPLPETNAFAGKLGKAGIDPSKTVVAYDDQGGAMAARLWWLLRYLGHERTAVLDGGYQGWKEKGYPVTAERIQPSPARFIPQIRHPEWLVGMEEVRRHRGLLIDSRDPERYAGKFEPIDAKAGHIPGAVNRFWKNNLAEGQRWKSREELRRDFSFIPEGERPIVYCGSGVTACANLLALHLAGREGRLYAGSFSDWISYEENPIAQGEEEVR</sequence>
<evidence type="ECO:0000256" key="2">
    <source>
        <dbReference type="ARBA" id="ARBA00022737"/>
    </source>
</evidence>
<keyword evidence="2" id="KW-0677">Repeat</keyword>
<keyword evidence="5" id="KW-1185">Reference proteome</keyword>
<protein>
    <submittedName>
        <fullName evidence="4">Thiosulfate/3-mercaptopyruvate sulfurtransferase</fullName>
    </submittedName>
</protein>
<dbReference type="PANTHER" id="PTHR11364">
    <property type="entry name" value="THIOSULFATE SULFERTANSFERASE"/>
    <property type="match status" value="1"/>
</dbReference>
<reference evidence="4 5" key="1">
    <citation type="submission" date="2018-03" db="EMBL/GenBank/DDBJ databases">
        <title>Genomic Encyclopedia of Archaeal and Bacterial Type Strains, Phase II (KMG-II): from individual species to whole genera.</title>
        <authorList>
            <person name="Goeker M."/>
        </authorList>
    </citation>
    <scope>NUCLEOTIDE SEQUENCE [LARGE SCALE GENOMIC DNA]</scope>
    <source>
        <strain evidence="4 5">DSM 44946</strain>
    </source>
</reference>
<accession>A0A2T0LAR2</accession>
<dbReference type="SUPFAM" id="SSF52821">
    <property type="entry name" value="Rhodanese/Cell cycle control phosphatase"/>
    <property type="match status" value="2"/>
</dbReference>
<dbReference type="PROSITE" id="PS50206">
    <property type="entry name" value="RHODANESE_3"/>
    <property type="match status" value="2"/>
</dbReference>
<dbReference type="Pfam" id="PF00581">
    <property type="entry name" value="Rhodanese"/>
    <property type="match status" value="2"/>
</dbReference>
<evidence type="ECO:0000256" key="1">
    <source>
        <dbReference type="ARBA" id="ARBA00022679"/>
    </source>
</evidence>
<dbReference type="InterPro" id="IPR001307">
    <property type="entry name" value="Thiosulphate_STrfase_CS"/>
</dbReference>
<dbReference type="EMBL" id="PVNE01000033">
    <property type="protein sequence ID" value="PRX38936.1"/>
    <property type="molecule type" value="Genomic_DNA"/>
</dbReference>
<evidence type="ECO:0000259" key="3">
    <source>
        <dbReference type="PROSITE" id="PS50206"/>
    </source>
</evidence>
<dbReference type="InterPro" id="IPR045078">
    <property type="entry name" value="TST/MPST-like"/>
</dbReference>
<organism evidence="4 5">
    <name type="scientific">Planifilum fimeticola</name>
    <dbReference type="NCBI Taxonomy" id="201975"/>
    <lineage>
        <taxon>Bacteria</taxon>
        <taxon>Bacillati</taxon>
        <taxon>Bacillota</taxon>
        <taxon>Bacilli</taxon>
        <taxon>Bacillales</taxon>
        <taxon>Thermoactinomycetaceae</taxon>
        <taxon>Planifilum</taxon>
    </lineage>
</organism>
<name>A0A2T0LAR2_9BACL</name>
<dbReference type="FunFam" id="3.40.250.10:FF:000035">
    <property type="entry name" value="Thiosulfate sulfurtransferase"/>
    <property type="match status" value="1"/>
</dbReference>
<dbReference type="GO" id="GO:0004792">
    <property type="term" value="F:thiosulfate-cyanide sulfurtransferase activity"/>
    <property type="evidence" value="ECO:0007669"/>
    <property type="project" value="InterPro"/>
</dbReference>
<dbReference type="AlphaFoldDB" id="A0A2T0LAR2"/>
<dbReference type="PROSITE" id="PS00380">
    <property type="entry name" value="RHODANESE_1"/>
    <property type="match status" value="1"/>
</dbReference>
<keyword evidence="4" id="KW-0670">Pyruvate</keyword>
<keyword evidence="1 4" id="KW-0808">Transferase</keyword>
<dbReference type="PANTHER" id="PTHR11364:SF27">
    <property type="entry name" value="SULFURTRANSFERASE"/>
    <property type="match status" value="1"/>
</dbReference>
<proteinExistence type="predicted"/>
<dbReference type="InterPro" id="IPR036873">
    <property type="entry name" value="Rhodanese-like_dom_sf"/>
</dbReference>
<dbReference type="CDD" id="cd01448">
    <property type="entry name" value="TST_Repeat_1"/>
    <property type="match status" value="1"/>
</dbReference>
<feature type="domain" description="Rhodanese" evidence="3">
    <location>
        <begin position="79"/>
        <end position="198"/>
    </location>
</feature>